<accession>A0A5B0LWC0</accession>
<sequence length="157" mass="17326">MTGVDVRANISRPDVVEETNDLSATGTGNSTFTSHLHRHSLLAPTHDDHSKSTFRFLIFIPLNPTLQPKVRAQPPPAHDFVRFQQRILFSNRVYIYDHLLPYPALDPVPGLAGYTRGNYPAGRSPVGLVRLLWTDGYGGYGTRARPTIPAGIAGIRP</sequence>
<dbReference type="Proteomes" id="UP000325313">
    <property type="component" value="Unassembled WGS sequence"/>
</dbReference>
<evidence type="ECO:0000313" key="2">
    <source>
        <dbReference type="Proteomes" id="UP000325313"/>
    </source>
</evidence>
<comment type="caution">
    <text evidence="1">The sequence shown here is derived from an EMBL/GenBank/DDBJ whole genome shotgun (WGS) entry which is preliminary data.</text>
</comment>
<organism evidence="1 2">
    <name type="scientific">Puccinia graminis f. sp. tritici</name>
    <dbReference type="NCBI Taxonomy" id="56615"/>
    <lineage>
        <taxon>Eukaryota</taxon>
        <taxon>Fungi</taxon>
        <taxon>Dikarya</taxon>
        <taxon>Basidiomycota</taxon>
        <taxon>Pucciniomycotina</taxon>
        <taxon>Pucciniomycetes</taxon>
        <taxon>Pucciniales</taxon>
        <taxon>Pucciniaceae</taxon>
        <taxon>Puccinia</taxon>
    </lineage>
</organism>
<name>A0A5B0LWC0_PUCGR</name>
<dbReference type="EMBL" id="VDEP01000505">
    <property type="protein sequence ID" value="KAA1068741.1"/>
    <property type="molecule type" value="Genomic_DNA"/>
</dbReference>
<reference evidence="1 2" key="1">
    <citation type="submission" date="2019-05" db="EMBL/GenBank/DDBJ databases">
        <title>Emergence of the Ug99 lineage of the wheat stem rust pathogen through somatic hybridization.</title>
        <authorList>
            <person name="Li F."/>
            <person name="Upadhyaya N.M."/>
            <person name="Sperschneider J."/>
            <person name="Matny O."/>
            <person name="Nguyen-Phuc H."/>
            <person name="Mago R."/>
            <person name="Raley C."/>
            <person name="Miller M.E."/>
            <person name="Silverstein K.A.T."/>
            <person name="Henningsen E."/>
            <person name="Hirsch C.D."/>
            <person name="Visser B."/>
            <person name="Pretorius Z.A."/>
            <person name="Steffenson B.J."/>
            <person name="Schwessinger B."/>
            <person name="Dodds P.N."/>
            <person name="Figueroa M."/>
        </authorList>
    </citation>
    <scope>NUCLEOTIDE SEQUENCE [LARGE SCALE GENOMIC DNA]</scope>
    <source>
        <strain evidence="1 2">Ug99</strain>
    </source>
</reference>
<gene>
    <name evidence="1" type="ORF">PGTUg99_036854</name>
</gene>
<evidence type="ECO:0000313" key="1">
    <source>
        <dbReference type="EMBL" id="KAA1068741.1"/>
    </source>
</evidence>
<proteinExistence type="predicted"/>
<protein>
    <submittedName>
        <fullName evidence="1">Uncharacterized protein</fullName>
    </submittedName>
</protein>
<dbReference type="AlphaFoldDB" id="A0A5B0LWC0"/>